<reference evidence="8" key="1">
    <citation type="submission" date="2010-08" db="EMBL/GenBank/DDBJ databases">
        <authorList>
            <consortium name="Caenorhabditis japonica Sequencing Consortium"/>
            <person name="Wilson R.K."/>
        </authorList>
    </citation>
    <scope>NUCLEOTIDE SEQUENCE [LARGE SCALE GENOMIC DNA]</scope>
    <source>
        <strain evidence="8">DF5081</strain>
    </source>
</reference>
<evidence type="ECO:0000256" key="3">
    <source>
        <dbReference type="ARBA" id="ARBA00022692"/>
    </source>
</evidence>
<dbReference type="EnsemblMetazoa" id="CJA02187.1">
    <property type="protein sequence ID" value="CJA02187.1"/>
    <property type="gene ID" value="WBGene00121391"/>
</dbReference>
<dbReference type="Pfam" id="PF02118">
    <property type="entry name" value="Srg"/>
    <property type="match status" value="1"/>
</dbReference>
<evidence type="ECO:0000313" key="8">
    <source>
        <dbReference type="Proteomes" id="UP000005237"/>
    </source>
</evidence>
<comment type="subcellular location">
    <subcellularLocation>
        <location evidence="1">Membrane</location>
        <topology evidence="1">Multi-pass membrane protein</topology>
    </subcellularLocation>
</comment>
<comment type="similarity">
    <text evidence="2 6">Belongs to the nematode receptor-like protein srg family.</text>
</comment>
<evidence type="ECO:0000256" key="6">
    <source>
        <dbReference type="RuleBase" id="RU280813"/>
    </source>
</evidence>
<feature type="transmembrane region" description="Helical" evidence="6">
    <location>
        <begin position="7"/>
        <end position="27"/>
    </location>
</feature>
<comment type="caution">
    <text evidence="6">Lacks conserved residue(s) required for the propagation of feature annotation.</text>
</comment>
<dbReference type="GO" id="GO:0007606">
    <property type="term" value="P:sensory perception of chemical stimulus"/>
    <property type="evidence" value="ECO:0007669"/>
    <property type="project" value="UniProtKB-UniRule"/>
</dbReference>
<name>A0A8R1HKW0_CAEJA</name>
<proteinExistence type="inferred from homology"/>
<organism evidence="7 8">
    <name type="scientific">Caenorhabditis japonica</name>
    <dbReference type="NCBI Taxonomy" id="281687"/>
    <lineage>
        <taxon>Eukaryota</taxon>
        <taxon>Metazoa</taxon>
        <taxon>Ecdysozoa</taxon>
        <taxon>Nematoda</taxon>
        <taxon>Chromadorea</taxon>
        <taxon>Rhabditida</taxon>
        <taxon>Rhabditina</taxon>
        <taxon>Rhabditomorpha</taxon>
        <taxon>Rhabditoidea</taxon>
        <taxon>Rhabditidae</taxon>
        <taxon>Peloderinae</taxon>
        <taxon>Caenorhabditis</taxon>
    </lineage>
</organism>
<evidence type="ECO:0000256" key="5">
    <source>
        <dbReference type="ARBA" id="ARBA00023136"/>
    </source>
</evidence>
<dbReference type="PANTHER" id="PTHR31627">
    <property type="entry name" value="SERPENTINE RECEPTOR CLASS GAMMA-RELATED"/>
    <property type="match status" value="1"/>
</dbReference>
<dbReference type="InterPro" id="IPR051119">
    <property type="entry name" value="Nematode_SR-like"/>
</dbReference>
<evidence type="ECO:0000313" key="7">
    <source>
        <dbReference type="EnsemblMetazoa" id="CJA02187.1"/>
    </source>
</evidence>
<evidence type="ECO:0000256" key="2">
    <source>
        <dbReference type="ARBA" id="ARBA00005692"/>
    </source>
</evidence>
<dbReference type="InterPro" id="IPR000609">
    <property type="entry name" value="7TM_GPCR_serpentine_rcpt_Srg"/>
</dbReference>
<sequence>MVSPKQNVALFLIDFLFTRLPISGLVVDLPYYLPRGLHLVIIYFLSYYLIYANFYSVTLICLNRMSSVLFPYACNAFWQRFVGVAIAMVYILPLITTWQMLTYSPYFLALYENRSNYQMVYDYTTQLGGFLIRSSTALCVTSAGLSLVCVIANILTIVKYKKTVQMMNSGQNMVRFFCFFF</sequence>
<dbReference type="Proteomes" id="UP000005237">
    <property type="component" value="Unassembled WGS sequence"/>
</dbReference>
<evidence type="ECO:0000256" key="4">
    <source>
        <dbReference type="ARBA" id="ARBA00022989"/>
    </source>
</evidence>
<feature type="transmembrane region" description="Helical" evidence="6">
    <location>
        <begin position="81"/>
        <end position="101"/>
    </location>
</feature>
<dbReference type="AlphaFoldDB" id="A0A8R1HKW0"/>
<evidence type="ECO:0000256" key="1">
    <source>
        <dbReference type="ARBA" id="ARBA00004141"/>
    </source>
</evidence>
<keyword evidence="5 6" id="KW-0472">Membrane</keyword>
<reference evidence="7" key="2">
    <citation type="submission" date="2022-06" db="UniProtKB">
        <authorList>
            <consortium name="EnsemblMetazoa"/>
        </authorList>
    </citation>
    <scope>IDENTIFICATION</scope>
    <source>
        <strain evidence="7">DF5081</strain>
    </source>
</reference>
<feature type="transmembrane region" description="Helical" evidence="6">
    <location>
        <begin position="39"/>
        <end position="60"/>
    </location>
</feature>
<feature type="transmembrane region" description="Helical" evidence="6">
    <location>
        <begin position="135"/>
        <end position="158"/>
    </location>
</feature>
<protein>
    <recommendedName>
        <fullName evidence="6">Serpentine receptor class gamma</fullName>
    </recommendedName>
</protein>
<dbReference type="PANTHER" id="PTHR31627:SF43">
    <property type="entry name" value="SERPENTINE RECEPTOR CLASS GAMMA-15"/>
    <property type="match status" value="1"/>
</dbReference>
<dbReference type="GO" id="GO:0004888">
    <property type="term" value="F:transmembrane signaling receptor activity"/>
    <property type="evidence" value="ECO:0007669"/>
    <property type="project" value="InterPro"/>
</dbReference>
<accession>A0A8R1HKW0</accession>
<keyword evidence="4 6" id="KW-1133">Transmembrane helix</keyword>
<keyword evidence="3 6" id="KW-0812">Transmembrane</keyword>
<dbReference type="GO" id="GO:0016020">
    <property type="term" value="C:membrane"/>
    <property type="evidence" value="ECO:0007669"/>
    <property type="project" value="UniProtKB-SubCell"/>
</dbReference>
<keyword evidence="8" id="KW-1185">Reference proteome</keyword>